<dbReference type="OrthoDB" id="64245at2"/>
<organism evidence="4 5">
    <name type="scientific">Enhygromyxa salina</name>
    <dbReference type="NCBI Taxonomy" id="215803"/>
    <lineage>
        <taxon>Bacteria</taxon>
        <taxon>Pseudomonadati</taxon>
        <taxon>Myxococcota</taxon>
        <taxon>Polyangia</taxon>
        <taxon>Nannocystales</taxon>
        <taxon>Nannocystaceae</taxon>
        <taxon>Enhygromyxa</taxon>
    </lineage>
</organism>
<keyword evidence="2" id="KW-0732">Signal</keyword>
<dbReference type="Pfam" id="PF20243">
    <property type="entry name" value="MbnP"/>
    <property type="match status" value="1"/>
</dbReference>
<evidence type="ECO:0000313" key="5">
    <source>
        <dbReference type="Proteomes" id="UP000238823"/>
    </source>
</evidence>
<reference evidence="4 5" key="1">
    <citation type="submission" date="2018-03" db="EMBL/GenBank/DDBJ databases">
        <title>Draft Genome Sequences of the Obligatory Marine Myxobacteria Enhygromyxa salina SWB007.</title>
        <authorList>
            <person name="Poehlein A."/>
            <person name="Moghaddam J.A."/>
            <person name="Harms H."/>
            <person name="Alanjari M."/>
            <person name="Koenig G.M."/>
            <person name="Daniel R."/>
            <person name="Schaeberle T.F."/>
        </authorList>
    </citation>
    <scope>NUCLEOTIDE SEQUENCE [LARGE SCALE GENOMIC DNA]</scope>
    <source>
        <strain evidence="4 5">SWB007</strain>
    </source>
</reference>
<dbReference type="InterPro" id="IPR023977">
    <property type="entry name" value="MbnP-like"/>
</dbReference>
<evidence type="ECO:0000256" key="1">
    <source>
        <dbReference type="SAM" id="MobiDB-lite"/>
    </source>
</evidence>
<feature type="signal peptide" evidence="2">
    <location>
        <begin position="1"/>
        <end position="23"/>
    </location>
</feature>
<protein>
    <recommendedName>
        <fullName evidence="3">Copper-binding protein MbnP-like domain-containing protein</fullName>
    </recommendedName>
</protein>
<feature type="chain" id="PRO_5015643331" description="Copper-binding protein MbnP-like domain-containing protein" evidence="2">
    <location>
        <begin position="24"/>
        <end position="323"/>
    </location>
</feature>
<comment type="caution">
    <text evidence="4">The sequence shown here is derived from an EMBL/GenBank/DDBJ whole genome shotgun (WGS) entry which is preliminary data.</text>
</comment>
<feature type="domain" description="Copper-binding protein MbnP-like" evidence="3">
    <location>
        <begin position="64"/>
        <end position="287"/>
    </location>
</feature>
<evidence type="ECO:0000313" key="4">
    <source>
        <dbReference type="EMBL" id="PRQ08126.1"/>
    </source>
</evidence>
<sequence>MLITPLRTRTGVLLPCFALLAVAACSSEPGQDDEVGDTMADSETSMSTEGDTSDDTSTGTEVIQVTLNFGASVGDQPAACGQSYTGLGSQGSTVEIQDLRYYVSEIELLDAQGNATPLTLDQDGLWQYADVALLDFEDGTAACQEAGTAELNNSVVGSVPDGDYTGVRFILGVPFDLNHQDLAAAPSPLSVPSMFWVWQGGHKFVRLDLRNDNPDDNAWFWHLGSTGCTSDGPEAPPEAPCVRPNRLAVELPEFDWSAQTIVMDVGMLLEGVDVSQNTPMTAPGCMSAPDDPECMELFPKIGLGLTTGECATDCSDQQVFRVE</sequence>
<evidence type="ECO:0000259" key="3">
    <source>
        <dbReference type="Pfam" id="PF20243"/>
    </source>
</evidence>
<feature type="compositionally biased region" description="Low complexity" evidence="1">
    <location>
        <begin position="41"/>
        <end position="58"/>
    </location>
</feature>
<gene>
    <name evidence="4" type="ORF">ENSA7_20980</name>
</gene>
<name>A0A2S9YSR2_9BACT</name>
<dbReference type="PROSITE" id="PS51257">
    <property type="entry name" value="PROKAR_LIPOPROTEIN"/>
    <property type="match status" value="1"/>
</dbReference>
<evidence type="ECO:0000256" key="2">
    <source>
        <dbReference type="SAM" id="SignalP"/>
    </source>
</evidence>
<dbReference type="NCBIfam" id="TIGR04052">
    <property type="entry name" value="MbnP_like_WxW"/>
    <property type="match status" value="1"/>
</dbReference>
<accession>A0A2S9YSR2</accession>
<proteinExistence type="predicted"/>
<dbReference type="Proteomes" id="UP000238823">
    <property type="component" value="Unassembled WGS sequence"/>
</dbReference>
<dbReference type="AlphaFoldDB" id="A0A2S9YSR2"/>
<dbReference type="InterPro" id="IPR046863">
    <property type="entry name" value="MbnP-like_dom"/>
</dbReference>
<dbReference type="EMBL" id="PVNL01000044">
    <property type="protein sequence ID" value="PRQ08126.1"/>
    <property type="molecule type" value="Genomic_DNA"/>
</dbReference>
<feature type="region of interest" description="Disordered" evidence="1">
    <location>
        <begin position="28"/>
        <end position="58"/>
    </location>
</feature>
<dbReference type="RefSeq" id="WP_106089110.1">
    <property type="nucleotide sequence ID" value="NZ_PVNL01000044.1"/>
</dbReference>